<protein>
    <recommendedName>
        <fullName evidence="6">Lipoprotein</fullName>
    </recommendedName>
</protein>
<reference evidence="4 5" key="1">
    <citation type="journal article" date="2015" name="Int. J. Syst. Evol. Microbiol.">
        <title>Erwinia iniecta sp. nov., isolated from Russian wheat aphids (Diuraphis noxia).</title>
        <authorList>
            <person name="Campillo T."/>
            <person name="Luna E."/>
            <person name="Portier P."/>
            <person name="Fischer-Le Saux M."/>
            <person name="Lapitan N."/>
            <person name="Tisserat N.A."/>
            <person name="Leach J.E."/>
        </authorList>
    </citation>
    <scope>NUCLEOTIDE SEQUENCE [LARGE SCALE GENOMIC DNA]</scope>
    <source>
        <strain evidence="3 5">B120</strain>
        <strain evidence="2 4">B149</strain>
    </source>
</reference>
<evidence type="ECO:0000313" key="3">
    <source>
        <dbReference type="EMBL" id="KOC91389.1"/>
    </source>
</evidence>
<name>A0A0L7SY19_9GAMM</name>
<dbReference type="PROSITE" id="PS51257">
    <property type="entry name" value="PROKAR_LIPOPROTEIN"/>
    <property type="match status" value="1"/>
</dbReference>
<gene>
    <name evidence="3" type="ORF">NG42_06015</name>
    <name evidence="2" type="ORF">NG43_20910</name>
</gene>
<dbReference type="AlphaFoldDB" id="A0A0L7SY19"/>
<dbReference type="PATRIC" id="fig|1560201.3.peg.1284"/>
<evidence type="ECO:0008006" key="6">
    <source>
        <dbReference type="Google" id="ProtNLM"/>
    </source>
</evidence>
<dbReference type="Proteomes" id="UP000036851">
    <property type="component" value="Unassembled WGS sequence"/>
</dbReference>
<dbReference type="STRING" id="1560201.NG42_06015"/>
<organism evidence="2 4">
    <name type="scientific">Winslowiella iniecta</name>
    <dbReference type="NCBI Taxonomy" id="1560201"/>
    <lineage>
        <taxon>Bacteria</taxon>
        <taxon>Pseudomonadati</taxon>
        <taxon>Pseudomonadota</taxon>
        <taxon>Gammaproteobacteria</taxon>
        <taxon>Enterobacterales</taxon>
        <taxon>Erwiniaceae</taxon>
        <taxon>Winslowiella</taxon>
    </lineage>
</organism>
<dbReference type="EMBL" id="JRXF01000054">
    <property type="protein sequence ID" value="KOC88027.1"/>
    <property type="molecule type" value="Genomic_DNA"/>
</dbReference>
<accession>A0A0L7SY19</accession>
<evidence type="ECO:0000256" key="1">
    <source>
        <dbReference type="SAM" id="SignalP"/>
    </source>
</evidence>
<dbReference type="EMBL" id="JRXE01000006">
    <property type="protein sequence ID" value="KOC91389.1"/>
    <property type="molecule type" value="Genomic_DNA"/>
</dbReference>
<sequence length="77" mass="8307">MKKHIAKAVSATVLTVLGLLACQPAHAGRITMQLTEQEETANGKTLCRYENSIYSFSYVTGSKHCPSVKTFDTADSG</sequence>
<evidence type="ECO:0000313" key="4">
    <source>
        <dbReference type="Proteomes" id="UP000036851"/>
    </source>
</evidence>
<feature type="chain" id="PRO_5008219289" description="Lipoprotein" evidence="1">
    <location>
        <begin position="28"/>
        <end position="77"/>
    </location>
</feature>
<comment type="caution">
    <text evidence="2">The sequence shown here is derived from an EMBL/GenBank/DDBJ whole genome shotgun (WGS) entry which is preliminary data.</text>
</comment>
<dbReference type="RefSeq" id="WP_052898363.1">
    <property type="nucleotide sequence ID" value="NZ_JRXE01000006.1"/>
</dbReference>
<dbReference type="Proteomes" id="UP000037088">
    <property type="component" value="Unassembled WGS sequence"/>
</dbReference>
<keyword evidence="1" id="KW-0732">Signal</keyword>
<proteinExistence type="predicted"/>
<evidence type="ECO:0000313" key="5">
    <source>
        <dbReference type="Proteomes" id="UP000037088"/>
    </source>
</evidence>
<dbReference type="OrthoDB" id="6630479at2"/>
<evidence type="ECO:0000313" key="2">
    <source>
        <dbReference type="EMBL" id="KOC88027.1"/>
    </source>
</evidence>
<feature type="signal peptide" evidence="1">
    <location>
        <begin position="1"/>
        <end position="27"/>
    </location>
</feature>
<keyword evidence="5" id="KW-1185">Reference proteome</keyword>